<name>A0A316EPN2_9FLAO</name>
<accession>A0A316EPN2</accession>
<dbReference type="AlphaFoldDB" id="A0A316EPN2"/>
<proteinExistence type="predicted"/>
<gene>
    <name evidence="1" type="ORF">LX92_01349</name>
</gene>
<dbReference type="Proteomes" id="UP000245667">
    <property type="component" value="Unassembled WGS sequence"/>
</dbReference>
<reference evidence="1 2" key="1">
    <citation type="submission" date="2018-05" db="EMBL/GenBank/DDBJ databases">
        <title>Genomic Encyclopedia of Archaeal and Bacterial Type Strains, Phase II (KMG-II): from individual species to whole genera.</title>
        <authorList>
            <person name="Goeker M."/>
        </authorList>
    </citation>
    <scope>NUCLEOTIDE SEQUENCE [LARGE SCALE GENOMIC DNA]</scope>
    <source>
        <strain evidence="1 2">DSM 23514</strain>
    </source>
</reference>
<evidence type="ECO:0000313" key="2">
    <source>
        <dbReference type="Proteomes" id="UP000245667"/>
    </source>
</evidence>
<comment type="caution">
    <text evidence="1">The sequence shown here is derived from an EMBL/GenBank/DDBJ whole genome shotgun (WGS) entry which is preliminary data.</text>
</comment>
<sequence>MASIKIAKKETNLISENEKKHDKYHAIRACAKLFQNTHYSQYRYMAHSWE</sequence>
<dbReference type="EMBL" id="QGGQ01000002">
    <property type="protein sequence ID" value="PWK24980.1"/>
    <property type="molecule type" value="Genomic_DNA"/>
</dbReference>
<evidence type="ECO:0000313" key="1">
    <source>
        <dbReference type="EMBL" id="PWK24980.1"/>
    </source>
</evidence>
<protein>
    <submittedName>
        <fullName evidence="1">Uncharacterized protein</fullName>
    </submittedName>
</protein>
<organism evidence="1 2">
    <name type="scientific">Maribacter polysiphoniae</name>
    <dbReference type="NCBI Taxonomy" id="429344"/>
    <lineage>
        <taxon>Bacteria</taxon>
        <taxon>Pseudomonadati</taxon>
        <taxon>Bacteroidota</taxon>
        <taxon>Flavobacteriia</taxon>
        <taxon>Flavobacteriales</taxon>
        <taxon>Flavobacteriaceae</taxon>
        <taxon>Maribacter</taxon>
    </lineage>
</organism>